<feature type="compositionally biased region" description="Low complexity" evidence="1">
    <location>
        <begin position="68"/>
        <end position="80"/>
    </location>
</feature>
<evidence type="ECO:0000256" key="1">
    <source>
        <dbReference type="SAM" id="MobiDB-lite"/>
    </source>
</evidence>
<feature type="region of interest" description="Disordered" evidence="1">
    <location>
        <begin position="1"/>
        <end position="93"/>
    </location>
</feature>
<evidence type="ECO:0000313" key="2">
    <source>
        <dbReference type="EMBL" id="MCH93130.1"/>
    </source>
</evidence>
<reference evidence="2 3" key="1">
    <citation type="journal article" date="2018" name="Front. Plant Sci.">
        <title>Red Clover (Trifolium pratense) and Zigzag Clover (T. medium) - A Picture of Genomic Similarities and Differences.</title>
        <authorList>
            <person name="Dluhosova J."/>
            <person name="Istvanek J."/>
            <person name="Nedelnik J."/>
            <person name="Repkova J."/>
        </authorList>
    </citation>
    <scope>NUCLEOTIDE SEQUENCE [LARGE SCALE GENOMIC DNA]</scope>
    <source>
        <strain evidence="3">cv. 10/8</strain>
        <tissue evidence="2">Leaf</tissue>
    </source>
</reference>
<evidence type="ECO:0000313" key="3">
    <source>
        <dbReference type="Proteomes" id="UP000265520"/>
    </source>
</evidence>
<comment type="caution">
    <text evidence="2">The sequence shown here is derived from an EMBL/GenBank/DDBJ whole genome shotgun (WGS) entry which is preliminary data.</text>
</comment>
<gene>
    <name evidence="2" type="ORF">A2U01_0014078</name>
</gene>
<name>A0A392N007_9FABA</name>
<keyword evidence="3" id="KW-1185">Reference proteome</keyword>
<dbReference type="Proteomes" id="UP000265520">
    <property type="component" value="Unassembled WGS sequence"/>
</dbReference>
<dbReference type="EMBL" id="LXQA010024238">
    <property type="protein sequence ID" value="MCH93130.1"/>
    <property type="molecule type" value="Genomic_DNA"/>
</dbReference>
<dbReference type="AlphaFoldDB" id="A0A392N007"/>
<sequence length="93" mass="10093">MSNIIDSSSIKDQSTVSPPKEKSSEIMVHVVPLTTVPPQSSKKKKKKSSSKKEKSSQIDCVVDSLKGTVPETDVVPDVDTSLAHENMEDKTIP</sequence>
<feature type="compositionally biased region" description="Polar residues" evidence="1">
    <location>
        <begin position="1"/>
        <end position="17"/>
    </location>
</feature>
<proteinExistence type="predicted"/>
<organism evidence="2 3">
    <name type="scientific">Trifolium medium</name>
    <dbReference type="NCBI Taxonomy" id="97028"/>
    <lineage>
        <taxon>Eukaryota</taxon>
        <taxon>Viridiplantae</taxon>
        <taxon>Streptophyta</taxon>
        <taxon>Embryophyta</taxon>
        <taxon>Tracheophyta</taxon>
        <taxon>Spermatophyta</taxon>
        <taxon>Magnoliopsida</taxon>
        <taxon>eudicotyledons</taxon>
        <taxon>Gunneridae</taxon>
        <taxon>Pentapetalae</taxon>
        <taxon>rosids</taxon>
        <taxon>fabids</taxon>
        <taxon>Fabales</taxon>
        <taxon>Fabaceae</taxon>
        <taxon>Papilionoideae</taxon>
        <taxon>50 kb inversion clade</taxon>
        <taxon>NPAAA clade</taxon>
        <taxon>Hologalegina</taxon>
        <taxon>IRL clade</taxon>
        <taxon>Trifolieae</taxon>
        <taxon>Trifolium</taxon>
    </lineage>
</organism>
<accession>A0A392N007</accession>
<protein>
    <submittedName>
        <fullName evidence="2">Uncharacterized protein</fullName>
    </submittedName>
</protein>